<dbReference type="OrthoDB" id="9761577at2"/>
<dbReference type="RefSeq" id="WP_110569392.1">
    <property type="nucleotide sequence ID" value="NZ_CP137147.1"/>
</dbReference>
<dbReference type="Proteomes" id="UP000247814">
    <property type="component" value="Unassembled WGS sequence"/>
</dbReference>
<dbReference type="EMBL" id="NKUA01000011">
    <property type="protein sequence ID" value="PYD78839.1"/>
    <property type="molecule type" value="Genomic_DNA"/>
</dbReference>
<protein>
    <submittedName>
        <fullName evidence="2">Malto-oligosyltrehalose synthase</fullName>
    </submittedName>
</protein>
<dbReference type="Pfam" id="PF00128">
    <property type="entry name" value="Alpha-amylase"/>
    <property type="match status" value="1"/>
</dbReference>
<organism evidence="2 3">
    <name type="scientific">Komagataeibacter sucrofermentans</name>
    <dbReference type="NCBI Taxonomy" id="1053551"/>
    <lineage>
        <taxon>Bacteria</taxon>
        <taxon>Pseudomonadati</taxon>
        <taxon>Pseudomonadota</taxon>
        <taxon>Alphaproteobacteria</taxon>
        <taxon>Acetobacterales</taxon>
        <taxon>Acetobacteraceae</taxon>
        <taxon>Komagataeibacter</taxon>
    </lineage>
</organism>
<dbReference type="AlphaFoldDB" id="A0A318QUS8"/>
<evidence type="ECO:0000259" key="1">
    <source>
        <dbReference type="SMART" id="SM00642"/>
    </source>
</evidence>
<proteinExistence type="predicted"/>
<dbReference type="InterPro" id="IPR012767">
    <property type="entry name" value="Trehalose_TreY"/>
</dbReference>
<gene>
    <name evidence="2" type="primary">treY</name>
    <name evidence="2" type="ORF">CFR77_09490</name>
</gene>
<dbReference type="SMART" id="SM00642">
    <property type="entry name" value="Aamy"/>
    <property type="match status" value="1"/>
</dbReference>
<dbReference type="CDD" id="cd11336">
    <property type="entry name" value="AmyAc_MTSase"/>
    <property type="match status" value="1"/>
</dbReference>
<dbReference type="PANTHER" id="PTHR10357">
    <property type="entry name" value="ALPHA-AMYLASE FAMILY MEMBER"/>
    <property type="match status" value="1"/>
</dbReference>
<reference evidence="2 3" key="1">
    <citation type="submission" date="2017-07" db="EMBL/GenBank/DDBJ databases">
        <title>A draft genome sequence of Komagataeibacter sucrofermentans LMG 18788.</title>
        <authorList>
            <person name="Skraban J."/>
            <person name="Cleenwerck I."/>
            <person name="Vandamme P."/>
            <person name="Trcek J."/>
        </authorList>
    </citation>
    <scope>NUCLEOTIDE SEQUENCE [LARGE SCALE GENOMIC DNA]</scope>
    <source>
        <strain evidence="2 3">LMG 18788</strain>
    </source>
</reference>
<evidence type="ECO:0000313" key="3">
    <source>
        <dbReference type="Proteomes" id="UP000247814"/>
    </source>
</evidence>
<evidence type="ECO:0000313" key="2">
    <source>
        <dbReference type="EMBL" id="PYD78839.1"/>
    </source>
</evidence>
<dbReference type="GO" id="GO:0047470">
    <property type="term" value="F:(1,4)-alpha-D-glucan 1-alpha-D-glucosylmutase activity"/>
    <property type="evidence" value="ECO:0007669"/>
    <property type="project" value="TreeGrafter"/>
</dbReference>
<sequence>MNSSTPAALVRATLRLQFRAGMTIDDATALVPQFARLGISHLYASPLFAARPGSTHGYDTVAHDRIDPALGGEVALTRLADRLHAHGMGLILDIVPNHMAVDAHNAWWMDVLAWGQSSVHATWFDIDWHDPDPDLRGRVLLPFLDRPLLKAMAAGSLILRYDGDGGLFHIHHHEHSFPLCPASYAALLAQVDAPGALLAAFTTVAVRGGPGAEADCAQAALRHWAATQRGQAALTRLAALHDGCDPEGRARLERLLAMQPWRLACWREAATRINWRRFFDITGLVGVCVERAEVFEAVHGYLFSLYQRGLIDGVRVDHIDGLTAPAAYCQRLRARLDALARLRPENALPGAAIYVEKILATHESLPAAWPVAGTTGYDFMDQVSAVLHDGCAAPVLDQLWAACGPDAKACGLIAREARAQLLANGFAAEFGRLVHLLATAEKAEGAACTPAGLRAVLEAVLVSFTLYRTYFGDEAVQDHAEDDAALHAAARAARPRLGAGLEPVLDAVMRALSARPEHAPPACVRRAEQAFEHLTAPLAAKSTEDTAFYRYARLISRNEVGSDPARLGLTVADFHAGCAARARLHPAAMLTTATHDHKRGEDSRARLAVLSEMAPQWRVQVSAWFARNGAQAAIGPDRIDELMLYQTMLGAWPLTPLASVAAREVWCERIVQWQTKALREAKRHTNWLDPDTAYEEACTAFVRRLAADAAFMAQMERVVARIAPAGALNGLAQTLLRLTTPGVPDLYQGCDLWDFSLVDPDNRRPVDFGLRHALLEHTSSFAASAATWRTGQVKLDLIRRILSFRARYPDLFAKGSYQPLEVDGADRDHAIAFLRQHDGFTLLVVAPRLPLGMEIQADTLALGRDMALRVTLPQPVGPWHSLLGALPVQATVPFTRGQVPLVCLVHDAGGRGLP</sequence>
<dbReference type="PANTHER" id="PTHR10357:SF216">
    <property type="entry name" value="MALTOOLIGOSYL TREHALOSE SYNTHASE-RELATED"/>
    <property type="match status" value="1"/>
</dbReference>
<dbReference type="NCBIfam" id="TIGR02401">
    <property type="entry name" value="trehalose_TreY"/>
    <property type="match status" value="1"/>
</dbReference>
<accession>A0A318QUS8</accession>
<dbReference type="GO" id="GO:0005992">
    <property type="term" value="P:trehalose biosynthetic process"/>
    <property type="evidence" value="ECO:0007669"/>
    <property type="project" value="TreeGrafter"/>
</dbReference>
<name>A0A318QUS8_9PROT</name>
<dbReference type="InterPro" id="IPR006047">
    <property type="entry name" value="GH13_cat_dom"/>
</dbReference>
<dbReference type="InterPro" id="IPR017853">
    <property type="entry name" value="GH"/>
</dbReference>
<dbReference type="Gene3D" id="3.20.20.80">
    <property type="entry name" value="Glycosidases"/>
    <property type="match status" value="3"/>
</dbReference>
<dbReference type="SUPFAM" id="SSF51445">
    <property type="entry name" value="(Trans)glycosidases"/>
    <property type="match status" value="1"/>
</dbReference>
<feature type="domain" description="Glycosyl hydrolase family 13 catalytic" evidence="1">
    <location>
        <begin position="11"/>
        <end position="494"/>
    </location>
</feature>
<comment type="caution">
    <text evidence="2">The sequence shown here is derived from an EMBL/GenBank/DDBJ whole genome shotgun (WGS) entry which is preliminary data.</text>
</comment>
<keyword evidence="3" id="KW-1185">Reference proteome</keyword>
<dbReference type="GO" id="GO:0030980">
    <property type="term" value="P:alpha-glucan catabolic process"/>
    <property type="evidence" value="ECO:0007669"/>
    <property type="project" value="TreeGrafter"/>
</dbReference>